<accession>D4LB22</accession>
<dbReference type="STRING" id="213810.RUM_06000"/>
<dbReference type="EMBL" id="FP929052">
    <property type="protein sequence ID" value="CBL16817.1"/>
    <property type="molecule type" value="Genomic_DNA"/>
</dbReference>
<sequence length="16" mass="1969">MLFLVIEQSYNIYHAK</sequence>
<reference evidence="1" key="2">
    <citation type="submission" date="2010-03" db="EMBL/GenBank/DDBJ databases">
        <authorList>
            <person name="Pajon A."/>
        </authorList>
    </citation>
    <scope>NUCLEOTIDE SEQUENCE</scope>
    <source>
        <strain evidence="1">Type strain: 18P13</strain>
    </source>
</reference>
<proteinExistence type="predicted"/>
<name>D4LB22_RUMC1</name>
<evidence type="ECO:0000313" key="1">
    <source>
        <dbReference type="EMBL" id="CBL16817.1"/>
    </source>
</evidence>
<dbReference type="AlphaFoldDB" id="D4LB22"/>
<protein>
    <submittedName>
        <fullName evidence="1">Uncharacterized protein</fullName>
    </submittedName>
</protein>
<evidence type="ECO:0000313" key="2">
    <source>
        <dbReference type="Proteomes" id="UP000007054"/>
    </source>
</evidence>
<keyword evidence="2" id="KW-1185">Reference proteome</keyword>
<dbReference type="Proteomes" id="UP000007054">
    <property type="component" value="Chromosome"/>
</dbReference>
<dbReference type="HOGENOM" id="CLU_3433072_0_0_9"/>
<gene>
    <name evidence="1" type="ordered locus">RUM_06000</name>
</gene>
<reference evidence="1" key="1">
    <citation type="submission" date="2010-03" db="EMBL/GenBank/DDBJ databases">
        <title>The genome sequence of Ruminococcus sp. 18P13.</title>
        <authorList>
            <consortium name="metaHIT consortium -- http://www.metahit.eu/"/>
            <person name="Pajon A."/>
            <person name="Turner K."/>
            <person name="Parkhill J."/>
            <person name="Bernalier A."/>
        </authorList>
    </citation>
    <scope>NUCLEOTIDE SEQUENCE [LARGE SCALE GENOMIC DNA]</scope>
    <source>
        <strain evidence="1">Type strain: 18P13</strain>
    </source>
</reference>
<dbReference type="KEGG" id="rch:RUM_06000"/>
<organism evidence="1 2">
    <name type="scientific">Ruminococcus champanellensis (strain DSM 18848 / JCM 17042 / KCTC 15320 / 18P13)</name>
    <dbReference type="NCBI Taxonomy" id="213810"/>
    <lineage>
        <taxon>Bacteria</taxon>
        <taxon>Bacillati</taxon>
        <taxon>Bacillota</taxon>
        <taxon>Clostridia</taxon>
        <taxon>Eubacteriales</taxon>
        <taxon>Oscillospiraceae</taxon>
        <taxon>Ruminococcus</taxon>
    </lineage>
</organism>